<keyword evidence="5" id="KW-1185">Reference proteome</keyword>
<gene>
    <name evidence="4" type="ORF">ACFPN5_01110</name>
</gene>
<name>A0ABW0KYE3_9BURK</name>
<evidence type="ECO:0000256" key="1">
    <source>
        <dbReference type="ARBA" id="ARBA00022679"/>
    </source>
</evidence>
<evidence type="ECO:0000313" key="5">
    <source>
        <dbReference type="Proteomes" id="UP001596050"/>
    </source>
</evidence>
<dbReference type="InterPro" id="IPR011611">
    <property type="entry name" value="PfkB_dom"/>
</dbReference>
<dbReference type="Pfam" id="PF00294">
    <property type="entry name" value="PfkB"/>
    <property type="match status" value="1"/>
</dbReference>
<dbReference type="SUPFAM" id="SSF53613">
    <property type="entry name" value="Ribokinase-like"/>
    <property type="match status" value="1"/>
</dbReference>
<sequence length="365" mass="37684">MTELSKKEQLYELIRANPFIAQQDLAAELGLSRSAVAGYIATLVRERRLLGRAYVLPDQRPILCVGAANLDRKLRATGPLAMGSSNPASGIESFGGVARNIAENLARMGAAVSLITAVGNDTSGRALLTHAESVGIDVRGALKLDDAGSGTYTAVLDADGQMVVALADMALYGRITPAFLDMRQQQRAGASLIVADLNLPMEAIATLQRDAAQGGVSVVLVAVSEPKMNRLPQSLEGVRLLILNAGELAARVGRTLNDDAGLAAACRELQAQGAQDVIVTLGVRGVLFTCPGGVEHLAAPPASVVDVTGAGDAFAAAVCLSLHGGGNDLTLACRRGLQLAAMTIACRETVCPQLAPDTFGALTPA</sequence>
<evidence type="ECO:0000256" key="2">
    <source>
        <dbReference type="ARBA" id="ARBA00022777"/>
    </source>
</evidence>
<keyword evidence="1" id="KW-0808">Transferase</keyword>
<dbReference type="InterPro" id="IPR002173">
    <property type="entry name" value="Carboh/pur_kinase_PfkB_CS"/>
</dbReference>
<accession>A0ABW0KYE3</accession>
<organism evidence="4 5">
    <name type="scientific">Massilia niabensis</name>
    <dbReference type="NCBI Taxonomy" id="544910"/>
    <lineage>
        <taxon>Bacteria</taxon>
        <taxon>Pseudomonadati</taxon>
        <taxon>Pseudomonadota</taxon>
        <taxon>Betaproteobacteria</taxon>
        <taxon>Burkholderiales</taxon>
        <taxon>Oxalobacteraceae</taxon>
        <taxon>Telluria group</taxon>
        <taxon>Massilia</taxon>
    </lineage>
</organism>
<dbReference type="PANTHER" id="PTHR10584">
    <property type="entry name" value="SUGAR KINASE"/>
    <property type="match status" value="1"/>
</dbReference>
<dbReference type="PROSITE" id="PS00583">
    <property type="entry name" value="PFKB_KINASES_1"/>
    <property type="match status" value="1"/>
</dbReference>
<proteinExistence type="predicted"/>
<dbReference type="Proteomes" id="UP001596050">
    <property type="component" value="Unassembled WGS sequence"/>
</dbReference>
<feature type="domain" description="Carbohydrate kinase PfkB" evidence="3">
    <location>
        <begin position="62"/>
        <end position="349"/>
    </location>
</feature>
<dbReference type="GO" id="GO:0016301">
    <property type="term" value="F:kinase activity"/>
    <property type="evidence" value="ECO:0007669"/>
    <property type="project" value="UniProtKB-KW"/>
</dbReference>
<dbReference type="Gene3D" id="3.40.1190.20">
    <property type="match status" value="1"/>
</dbReference>
<evidence type="ECO:0000259" key="3">
    <source>
        <dbReference type="Pfam" id="PF00294"/>
    </source>
</evidence>
<dbReference type="Pfam" id="PF13412">
    <property type="entry name" value="HTH_24"/>
    <property type="match status" value="1"/>
</dbReference>
<dbReference type="CDD" id="cd01941">
    <property type="entry name" value="YeiC_kinase_like"/>
    <property type="match status" value="1"/>
</dbReference>
<dbReference type="EMBL" id="JBHSMU010000003">
    <property type="protein sequence ID" value="MFC5458404.1"/>
    <property type="molecule type" value="Genomic_DNA"/>
</dbReference>
<evidence type="ECO:0000313" key="4">
    <source>
        <dbReference type="EMBL" id="MFC5458404.1"/>
    </source>
</evidence>
<reference evidence="5" key="1">
    <citation type="journal article" date="2019" name="Int. J. Syst. Evol. Microbiol.">
        <title>The Global Catalogue of Microorganisms (GCM) 10K type strain sequencing project: providing services to taxonomists for standard genome sequencing and annotation.</title>
        <authorList>
            <consortium name="The Broad Institute Genomics Platform"/>
            <consortium name="The Broad Institute Genome Sequencing Center for Infectious Disease"/>
            <person name="Wu L."/>
            <person name="Ma J."/>
        </authorList>
    </citation>
    <scope>NUCLEOTIDE SEQUENCE [LARGE SCALE GENOMIC DNA]</scope>
    <source>
        <strain evidence="5">KACC 12649</strain>
    </source>
</reference>
<comment type="caution">
    <text evidence="4">The sequence shown here is derived from an EMBL/GenBank/DDBJ whole genome shotgun (WGS) entry which is preliminary data.</text>
</comment>
<dbReference type="RefSeq" id="WP_379779226.1">
    <property type="nucleotide sequence ID" value="NZ_JBHSMU010000003.1"/>
</dbReference>
<dbReference type="InterPro" id="IPR029056">
    <property type="entry name" value="Ribokinase-like"/>
</dbReference>
<protein>
    <submittedName>
        <fullName evidence="4">Carbohydrate kinase</fullName>
    </submittedName>
</protein>
<keyword evidence="2 4" id="KW-0418">Kinase</keyword>
<dbReference type="PANTHER" id="PTHR10584:SF166">
    <property type="entry name" value="RIBOKINASE"/>
    <property type="match status" value="1"/>
</dbReference>